<gene>
    <name evidence="1" type="ORF">GCM10008938_07770</name>
</gene>
<sequence>MTQEFREAMEKLKAQYAEALQDMPLPAGVPEYVQELIAKNDQETLLLMLKLSWVFGAQAGQAGQVQVQTTRIPTVQA</sequence>
<dbReference type="RefSeq" id="WP_189000166.1">
    <property type="nucleotide sequence ID" value="NZ_BMOD01000002.1"/>
</dbReference>
<comment type="caution">
    <text evidence="1">The sequence shown here is derived from an EMBL/GenBank/DDBJ whole genome shotgun (WGS) entry which is preliminary data.</text>
</comment>
<evidence type="ECO:0000313" key="1">
    <source>
        <dbReference type="EMBL" id="GGJ24068.1"/>
    </source>
</evidence>
<organism evidence="1 2">
    <name type="scientific">Deinococcus roseus</name>
    <dbReference type="NCBI Taxonomy" id="392414"/>
    <lineage>
        <taxon>Bacteria</taxon>
        <taxon>Thermotogati</taxon>
        <taxon>Deinococcota</taxon>
        <taxon>Deinococci</taxon>
        <taxon>Deinococcales</taxon>
        <taxon>Deinococcaceae</taxon>
        <taxon>Deinococcus</taxon>
    </lineage>
</organism>
<protein>
    <recommendedName>
        <fullName evidence="3">DdrH</fullName>
    </recommendedName>
</protein>
<evidence type="ECO:0000313" key="2">
    <source>
        <dbReference type="Proteomes" id="UP000632222"/>
    </source>
</evidence>
<evidence type="ECO:0008006" key="3">
    <source>
        <dbReference type="Google" id="ProtNLM"/>
    </source>
</evidence>
<proteinExistence type="predicted"/>
<reference evidence="2" key="1">
    <citation type="journal article" date="2019" name="Int. J. Syst. Evol. Microbiol.">
        <title>The Global Catalogue of Microorganisms (GCM) 10K type strain sequencing project: providing services to taxonomists for standard genome sequencing and annotation.</title>
        <authorList>
            <consortium name="The Broad Institute Genomics Platform"/>
            <consortium name="The Broad Institute Genome Sequencing Center for Infectious Disease"/>
            <person name="Wu L."/>
            <person name="Ma J."/>
        </authorList>
    </citation>
    <scope>NUCLEOTIDE SEQUENCE [LARGE SCALE GENOMIC DNA]</scope>
    <source>
        <strain evidence="2">JCM 14370</strain>
    </source>
</reference>
<accession>A0ABQ2CWX1</accession>
<name>A0ABQ2CWX1_9DEIO</name>
<keyword evidence="2" id="KW-1185">Reference proteome</keyword>
<dbReference type="Proteomes" id="UP000632222">
    <property type="component" value="Unassembled WGS sequence"/>
</dbReference>
<dbReference type="EMBL" id="BMOD01000002">
    <property type="protein sequence ID" value="GGJ24068.1"/>
    <property type="molecule type" value="Genomic_DNA"/>
</dbReference>